<name>A0AAW8D3W7_9BURK</name>
<dbReference type="Proteomes" id="UP001242045">
    <property type="component" value="Unassembled WGS sequence"/>
</dbReference>
<proteinExistence type="predicted"/>
<evidence type="ECO:0000313" key="2">
    <source>
        <dbReference type="Proteomes" id="UP001242045"/>
    </source>
</evidence>
<protein>
    <recommendedName>
        <fullName evidence="3">DUF4123 domain-containing protein</fullName>
    </recommendedName>
</protein>
<evidence type="ECO:0000313" key="1">
    <source>
        <dbReference type="EMBL" id="MDP9895950.1"/>
    </source>
</evidence>
<dbReference type="RefSeq" id="WP_307686445.1">
    <property type="nucleotide sequence ID" value="NZ_JAUSRD010000015.1"/>
</dbReference>
<comment type="caution">
    <text evidence="1">The sequence shown here is derived from an EMBL/GenBank/DDBJ whole genome shotgun (WGS) entry which is preliminary data.</text>
</comment>
<reference evidence="1" key="1">
    <citation type="submission" date="2023-07" db="EMBL/GenBank/DDBJ databases">
        <title>Sorghum-associated microbial communities from plants grown in Nebraska, USA.</title>
        <authorList>
            <person name="Schachtman D."/>
        </authorList>
    </citation>
    <scope>NUCLEOTIDE SEQUENCE</scope>
    <source>
        <strain evidence="1">DS3754</strain>
    </source>
</reference>
<dbReference type="EMBL" id="JAUSRD010000015">
    <property type="protein sequence ID" value="MDP9895950.1"/>
    <property type="molecule type" value="Genomic_DNA"/>
</dbReference>
<gene>
    <name evidence="1" type="ORF">J2W31_005077</name>
</gene>
<evidence type="ECO:0008006" key="3">
    <source>
        <dbReference type="Google" id="ProtNLM"/>
    </source>
</evidence>
<organism evidence="1 2">
    <name type="scientific">Variovorax boronicumulans</name>
    <dbReference type="NCBI Taxonomy" id="436515"/>
    <lineage>
        <taxon>Bacteria</taxon>
        <taxon>Pseudomonadati</taxon>
        <taxon>Pseudomonadota</taxon>
        <taxon>Betaproteobacteria</taxon>
        <taxon>Burkholderiales</taxon>
        <taxon>Comamonadaceae</taxon>
        <taxon>Variovorax</taxon>
    </lineage>
</organism>
<accession>A0AAW8D3W7</accession>
<dbReference type="AlphaFoldDB" id="A0AAW8D3W7"/>
<sequence length="333" mass="36890">MTTSSTSSVATLAQLQATFDSATSIYVLVDPMQGEPIPLFVDAADGLTAVRAAREAAWGRQVTAVPLDPRVPLTETQQPYVVTLQGADDEWLADTLEIAQAERHASQADGLASDGAGVHRISWLQTSLFGEDVAAAVAQMLRVNTSAWTDARYMRLADRRVLSWLRYVVGDARVAAQFGRLRRWVYLDACGRLAQLTHADDGVEQLTLKAEEWKFFMRGERMHATAARWLGELALSGDQALCENSQQDREIYAQVAAALGRAERAAQRWPTRFVRARDQDAWAVLSLLHADIEHDTRVRAVLQARPEEEGEPDETMHTLSITLRALMLKGIHS</sequence>